<evidence type="ECO:0000259" key="1">
    <source>
        <dbReference type="Pfam" id="PF09643"/>
    </source>
</evidence>
<dbReference type="InterPro" id="IPR023385">
    <property type="entry name" value="YopX-like_C"/>
</dbReference>
<dbReference type="RefSeq" id="YP_008767291.1">
    <property type="nucleotide sequence ID" value="NC_022756.1"/>
</dbReference>
<name>U5U3U2_9CAUD</name>
<evidence type="ECO:0000313" key="2">
    <source>
        <dbReference type="EMBL" id="AGZ17333.1"/>
    </source>
</evidence>
<accession>U5U3U2</accession>
<gene>
    <name evidence="2" type="ORF">J1_48</name>
</gene>
<evidence type="ECO:0000313" key="3">
    <source>
        <dbReference type="Proteomes" id="UP000017781"/>
    </source>
</evidence>
<protein>
    <recommendedName>
        <fullName evidence="1">YopX protein domain-containing protein</fullName>
    </recommendedName>
</protein>
<dbReference type="InterPro" id="IPR019096">
    <property type="entry name" value="YopX_protein"/>
</dbReference>
<dbReference type="NCBIfam" id="TIGR01671">
    <property type="entry name" value="phage_TIGR01671"/>
    <property type="match status" value="1"/>
</dbReference>
<dbReference type="KEGG" id="vg:17503458"/>
<dbReference type="EMBL" id="KC171646">
    <property type="protein sequence ID" value="AGZ17333.1"/>
    <property type="molecule type" value="Genomic_DNA"/>
</dbReference>
<dbReference type="Gene3D" id="2.30.30.290">
    <property type="entry name" value="YopX-like domains"/>
    <property type="match status" value="1"/>
</dbReference>
<dbReference type="GeneID" id="17503458"/>
<organism evidence="2 3">
    <name type="scientific">Lactobacillus phage J-1</name>
    <dbReference type="NCBI Taxonomy" id="1414736"/>
    <lineage>
        <taxon>Viruses</taxon>
        <taxon>Duplodnaviria</taxon>
        <taxon>Heunggongvirae</taxon>
        <taxon>Uroviricota</taxon>
        <taxon>Caudoviricetes</taxon>
        <taxon>Junavirus</taxon>
        <taxon>Junavirus J1</taxon>
    </lineage>
</organism>
<dbReference type="InterPro" id="IPR010024">
    <property type="entry name" value="CHP16711"/>
</dbReference>
<keyword evidence="3" id="KW-1185">Reference proteome</keyword>
<proteinExistence type="predicted"/>
<dbReference type="Pfam" id="PF09643">
    <property type="entry name" value="YopX"/>
    <property type="match status" value="1"/>
</dbReference>
<dbReference type="Proteomes" id="UP000017781">
    <property type="component" value="Segment"/>
</dbReference>
<reference evidence="2 3" key="1">
    <citation type="journal article" date="2014" name="Genome Announc.">
        <title>Complete Genome Sequences of Lactobacillus Phages J-1 and PL-1.</title>
        <authorList>
            <person name="Dieterle M.E."/>
            <person name="Jacobs-Sera D."/>
            <person name="Russell D."/>
            <person name="Hatfull G."/>
            <person name="Piuri M."/>
        </authorList>
    </citation>
    <scope>NUCLEOTIDE SEQUENCE [LARGE SCALE GENOMIC DNA]</scope>
</reference>
<sequence length="135" mass="15951">MKREIKFRAYSSHNHKMYPVSNIEWDIDGRIWVTADDGKNGIELIDEEAHLMQYTGLHDKNGREIYEGDIIVAHPKMKYEIPKIGVVQYGDYRPMFQYKLVDGEKYSIWNNDVNRTYEVIGNIFENPELLEGKHE</sequence>
<dbReference type="OrthoDB" id="28597at10239"/>
<dbReference type="SUPFAM" id="SSF159006">
    <property type="entry name" value="YopX-like"/>
    <property type="match status" value="1"/>
</dbReference>
<feature type="domain" description="YopX protein" evidence="1">
    <location>
        <begin position="6"/>
        <end position="131"/>
    </location>
</feature>